<dbReference type="Gene3D" id="3.40.1160.10">
    <property type="entry name" value="Acetylglutamate kinase-like"/>
    <property type="match status" value="1"/>
</dbReference>
<dbReference type="PANTHER" id="PTHR30602">
    <property type="entry name" value="AMINO-ACID ACETYLTRANSFERASE"/>
    <property type="match status" value="1"/>
</dbReference>
<dbReference type="Gene3D" id="3.40.630.30">
    <property type="match status" value="1"/>
</dbReference>
<comment type="caution">
    <text evidence="8">The sequence shown here is derived from an EMBL/GenBank/DDBJ whole genome shotgun (WGS) entry which is preliminary data.</text>
</comment>
<dbReference type="InterPro" id="IPR016181">
    <property type="entry name" value="Acyl_CoA_acyltransferase"/>
</dbReference>
<comment type="pathway">
    <text evidence="1">Amino-acid biosynthesis; L-arginine biosynthesis; N(2)-acetyl-L-ornithine from L-glutamate: step 1/4.</text>
</comment>
<name>A0ABU4WJM5_9BACT</name>
<dbReference type="InterPro" id="IPR001048">
    <property type="entry name" value="Asp/Glu/Uridylate_kinase"/>
</dbReference>
<evidence type="ECO:0000256" key="2">
    <source>
        <dbReference type="ARBA" id="ARBA00009145"/>
    </source>
</evidence>
<evidence type="ECO:0000256" key="3">
    <source>
        <dbReference type="ARBA" id="ARBA00012697"/>
    </source>
</evidence>
<evidence type="ECO:0000256" key="6">
    <source>
        <dbReference type="ARBA" id="ARBA00048372"/>
    </source>
</evidence>
<evidence type="ECO:0000313" key="8">
    <source>
        <dbReference type="EMBL" id="MDX8415765.1"/>
    </source>
</evidence>
<comment type="catalytic activity">
    <reaction evidence="6">
        <text>L-glutamate + acetyl-CoA = N-acetyl-L-glutamate + CoA + H(+)</text>
        <dbReference type="Rhea" id="RHEA:24292"/>
        <dbReference type="ChEBI" id="CHEBI:15378"/>
        <dbReference type="ChEBI" id="CHEBI:29985"/>
        <dbReference type="ChEBI" id="CHEBI:44337"/>
        <dbReference type="ChEBI" id="CHEBI:57287"/>
        <dbReference type="ChEBI" id="CHEBI:57288"/>
        <dbReference type="EC" id="2.3.1.1"/>
    </reaction>
</comment>
<dbReference type="InterPro" id="IPR010167">
    <property type="entry name" value="NH2A_AcTrfase"/>
</dbReference>
<accession>A0ABU4WJM5</accession>
<keyword evidence="5 8" id="KW-0012">Acyltransferase</keyword>
<evidence type="ECO:0000313" key="9">
    <source>
        <dbReference type="Proteomes" id="UP001275932"/>
    </source>
</evidence>
<dbReference type="EMBL" id="JALBUT010000006">
    <property type="protein sequence ID" value="MDX8415765.1"/>
    <property type="molecule type" value="Genomic_DNA"/>
</dbReference>
<keyword evidence="4 8" id="KW-0808">Transferase</keyword>
<dbReference type="PROSITE" id="PS51186">
    <property type="entry name" value="GNAT"/>
    <property type="match status" value="1"/>
</dbReference>
<dbReference type="Pfam" id="PF00696">
    <property type="entry name" value="AA_kinase"/>
    <property type="match status" value="1"/>
</dbReference>
<keyword evidence="9" id="KW-1185">Reference proteome</keyword>
<dbReference type="CDD" id="cd04301">
    <property type="entry name" value="NAT_SF"/>
    <property type="match status" value="1"/>
</dbReference>
<dbReference type="RefSeq" id="WP_370397213.1">
    <property type="nucleotide sequence ID" value="NZ_JALBUT010000006.1"/>
</dbReference>
<dbReference type="Proteomes" id="UP001275932">
    <property type="component" value="Unassembled WGS sequence"/>
</dbReference>
<organism evidence="8 9">
    <name type="scientific">Intestinicryptomonas porci</name>
    <dbReference type="NCBI Taxonomy" id="2926320"/>
    <lineage>
        <taxon>Bacteria</taxon>
        <taxon>Pseudomonadati</taxon>
        <taxon>Verrucomicrobiota</taxon>
        <taxon>Opitutia</taxon>
        <taxon>Opitutales</taxon>
        <taxon>Intestinicryptomonaceae</taxon>
        <taxon>Intestinicryptomonas</taxon>
    </lineage>
</organism>
<dbReference type="Pfam" id="PF00583">
    <property type="entry name" value="Acetyltransf_1"/>
    <property type="match status" value="1"/>
</dbReference>
<dbReference type="InterPro" id="IPR000182">
    <property type="entry name" value="GNAT_dom"/>
</dbReference>
<dbReference type="PIRSF" id="PIRSF000423">
    <property type="entry name" value="ArgA"/>
    <property type="match status" value="1"/>
</dbReference>
<dbReference type="InterPro" id="IPR036393">
    <property type="entry name" value="AceGlu_kinase-like_sf"/>
</dbReference>
<evidence type="ECO:0000256" key="1">
    <source>
        <dbReference type="ARBA" id="ARBA00004925"/>
    </source>
</evidence>
<dbReference type="EC" id="2.3.1.1" evidence="3"/>
<dbReference type="SUPFAM" id="SSF53633">
    <property type="entry name" value="Carbamate kinase-like"/>
    <property type="match status" value="1"/>
</dbReference>
<reference evidence="8 9" key="1">
    <citation type="submission" date="2022-03" db="EMBL/GenBank/DDBJ databases">
        <title>Novel taxa within the pig intestine.</title>
        <authorList>
            <person name="Wylensek D."/>
            <person name="Bishof K."/>
            <person name="Afrizal A."/>
            <person name="Clavel T."/>
        </authorList>
    </citation>
    <scope>NUCLEOTIDE SEQUENCE [LARGE SCALE GENOMIC DNA]</scope>
    <source>
        <strain evidence="8 9">CLA-KB-P66</strain>
    </source>
</reference>
<dbReference type="SUPFAM" id="SSF55729">
    <property type="entry name" value="Acyl-CoA N-acyltransferases (Nat)"/>
    <property type="match status" value="1"/>
</dbReference>
<protein>
    <recommendedName>
        <fullName evidence="3">amino-acid N-acetyltransferase</fullName>
        <ecNumber evidence="3">2.3.1.1</ecNumber>
    </recommendedName>
</protein>
<dbReference type="PANTHER" id="PTHR30602:SF12">
    <property type="entry name" value="AMINO-ACID ACETYLTRANSFERASE NAGS1, CHLOROPLASTIC-RELATED"/>
    <property type="match status" value="1"/>
</dbReference>
<evidence type="ECO:0000256" key="5">
    <source>
        <dbReference type="ARBA" id="ARBA00023315"/>
    </source>
</evidence>
<dbReference type="GO" id="GO:0016746">
    <property type="term" value="F:acyltransferase activity"/>
    <property type="evidence" value="ECO:0007669"/>
    <property type="project" value="UniProtKB-KW"/>
</dbReference>
<evidence type="ECO:0000256" key="4">
    <source>
        <dbReference type="ARBA" id="ARBA00022679"/>
    </source>
</evidence>
<evidence type="ECO:0000259" key="7">
    <source>
        <dbReference type="PROSITE" id="PS51186"/>
    </source>
</evidence>
<dbReference type="NCBIfam" id="TIGR01890">
    <property type="entry name" value="N-Ac-Glu-synth"/>
    <property type="match status" value="1"/>
</dbReference>
<comment type="similarity">
    <text evidence="2">Belongs to the acetyltransferase family. ArgA subfamily.</text>
</comment>
<proteinExistence type="inferred from homology"/>
<gene>
    <name evidence="8" type="primary">argA</name>
    <name evidence="8" type="ORF">MOX91_06195</name>
</gene>
<feature type="domain" description="N-acetyltransferase" evidence="7">
    <location>
        <begin position="287"/>
        <end position="427"/>
    </location>
</feature>
<sequence>MQTLSGSRKIKAADLRSILEYVPLYRDQIFVISIDGSVVDCGNFSNLATDIAVLRSLNINVVIVHGIGKQLKQLGSLRGIQLTDVYGNNPVDDATLELAREVSASAMQKIQEAFAVLEIKTAATNAIRATEVGIISGVDFLNAGRIDKIDFDTLKQLLGLGIIPIISPIAVNRKGKVFRLNSDELAAETAIALKASKLIYMTETKGLAVENEKAVSIPLDKAEETFELRKNKLDTRVFDKVKFAVKALRSGNTPRAHILDGREFAAILTEVFEKVGSGTMIYADEYQKIRPATEADANIIYNLSQNSTKEQNLVRRSLEEIRSKINTYFVYEMDGSIIAFVSLLDITEGAAELASLHVQPFYQGHHVGKTMVEYVCKTAKERNFKTLFALSTKSAPFFKDICEFEEVPPSELPILRQKKYEASKRNSKVFKYVLQ</sequence>